<dbReference type="InterPro" id="IPR055414">
    <property type="entry name" value="LRR_R13L4/SHOC2-like"/>
</dbReference>
<dbReference type="Ensembl" id="ENSLLET00000039393.1">
    <property type="protein sequence ID" value="ENSLLEP00000037929.1"/>
    <property type="gene ID" value="ENSLLEG00000024027.1"/>
</dbReference>
<dbReference type="InterPro" id="IPR032675">
    <property type="entry name" value="LRR_dom_sf"/>
</dbReference>
<reference evidence="4" key="2">
    <citation type="submission" date="2025-09" db="UniProtKB">
        <authorList>
            <consortium name="Ensembl"/>
        </authorList>
    </citation>
    <scope>IDENTIFICATION</scope>
</reference>
<evidence type="ECO:0000256" key="1">
    <source>
        <dbReference type="ARBA" id="ARBA00022614"/>
    </source>
</evidence>
<dbReference type="AlphaFoldDB" id="A0A8C5QIP0"/>
<feature type="domain" description="Disease resistance R13L4/SHOC-2-like LRR" evidence="3">
    <location>
        <begin position="44"/>
        <end position="126"/>
    </location>
</feature>
<dbReference type="GO" id="GO:0005737">
    <property type="term" value="C:cytoplasm"/>
    <property type="evidence" value="ECO:0007669"/>
    <property type="project" value="TreeGrafter"/>
</dbReference>
<dbReference type="InterPro" id="IPR003591">
    <property type="entry name" value="Leu-rich_rpt_typical-subtyp"/>
</dbReference>
<accession>A0A8C5QIP0</accession>
<organism evidence="4 5">
    <name type="scientific">Leptobrachium leishanense</name>
    <name type="common">Leishan spiny toad</name>
    <dbReference type="NCBI Taxonomy" id="445787"/>
    <lineage>
        <taxon>Eukaryota</taxon>
        <taxon>Metazoa</taxon>
        <taxon>Chordata</taxon>
        <taxon>Craniata</taxon>
        <taxon>Vertebrata</taxon>
        <taxon>Euteleostomi</taxon>
        <taxon>Amphibia</taxon>
        <taxon>Batrachia</taxon>
        <taxon>Anura</taxon>
        <taxon>Pelobatoidea</taxon>
        <taxon>Megophryidae</taxon>
        <taxon>Leptobrachium</taxon>
    </lineage>
</organism>
<dbReference type="InterPro" id="IPR001611">
    <property type="entry name" value="Leu-rich_rpt"/>
</dbReference>
<evidence type="ECO:0000256" key="2">
    <source>
        <dbReference type="ARBA" id="ARBA00022737"/>
    </source>
</evidence>
<dbReference type="OrthoDB" id="676979at2759"/>
<name>A0A8C5QIP0_9ANUR</name>
<dbReference type="Gene3D" id="3.80.10.10">
    <property type="entry name" value="Ribonuclease Inhibitor"/>
    <property type="match status" value="1"/>
</dbReference>
<evidence type="ECO:0000259" key="3">
    <source>
        <dbReference type="Pfam" id="PF23598"/>
    </source>
</evidence>
<protein>
    <recommendedName>
        <fullName evidence="3">Disease resistance R13L4/SHOC-2-like LRR domain-containing protein</fullName>
    </recommendedName>
</protein>
<dbReference type="PROSITE" id="PS51450">
    <property type="entry name" value="LRR"/>
    <property type="match status" value="1"/>
</dbReference>
<dbReference type="Proteomes" id="UP000694569">
    <property type="component" value="Unplaced"/>
</dbReference>
<dbReference type="SUPFAM" id="SSF52058">
    <property type="entry name" value="L domain-like"/>
    <property type="match status" value="1"/>
</dbReference>
<proteinExistence type="predicted"/>
<dbReference type="PANTHER" id="PTHR48051">
    <property type="match status" value="1"/>
</dbReference>
<keyword evidence="1" id="KW-0433">Leucine-rich repeat</keyword>
<keyword evidence="5" id="KW-1185">Reference proteome</keyword>
<dbReference type="PANTHER" id="PTHR48051:SF42">
    <property type="entry name" value="LEUCINE-RICH REPEAT-CONTAINING PROTEIN 18-LIKE"/>
    <property type="match status" value="1"/>
</dbReference>
<sequence>MPKSKKGPKGKKVTLKMAKNCIKITFDGKRRLDLSKMGIAAMPKCLLKLCDVEELDLSRNIIRKVPDWIQRFQNLRWLDLHSNEIEKLPESIGQLQALMHLNVCNNKLTAKGIPIELSNLKNLRQLNLGLNDIDSVPSTIGALKELNEVGLFDNQITNLPKSILSLPKLKKLNTKRNPIPPTEEEIKAKEQEAIHIVEALHVVNENDLCSKCSTKCQEERCRVNKMKNIVVPGWTKRVGSELGTPNSTDSHGEPWHLRCFGNCISLDA</sequence>
<dbReference type="InterPro" id="IPR050216">
    <property type="entry name" value="LRR_domain-containing"/>
</dbReference>
<evidence type="ECO:0000313" key="5">
    <source>
        <dbReference type="Proteomes" id="UP000694569"/>
    </source>
</evidence>
<keyword evidence="2" id="KW-0677">Repeat</keyword>
<dbReference type="SMART" id="SM00369">
    <property type="entry name" value="LRR_TYP"/>
    <property type="match status" value="4"/>
</dbReference>
<evidence type="ECO:0000313" key="4">
    <source>
        <dbReference type="Ensembl" id="ENSLLEP00000037929.1"/>
    </source>
</evidence>
<dbReference type="GeneTree" id="ENSGT00940000156026"/>
<reference evidence="4" key="1">
    <citation type="submission" date="2025-08" db="UniProtKB">
        <authorList>
            <consortium name="Ensembl"/>
        </authorList>
    </citation>
    <scope>IDENTIFICATION</scope>
</reference>
<dbReference type="Pfam" id="PF23598">
    <property type="entry name" value="LRR_14"/>
    <property type="match status" value="1"/>
</dbReference>